<dbReference type="AlphaFoldDB" id="A0A1H7UBE9"/>
<dbReference type="InterPro" id="IPR002155">
    <property type="entry name" value="Thiolase"/>
</dbReference>
<proteinExistence type="predicted"/>
<dbReference type="PIRSF" id="PIRSF000429">
    <property type="entry name" value="Ac-CoA_Ac_transf"/>
    <property type="match status" value="1"/>
</dbReference>
<dbReference type="EMBL" id="FOAZ01000015">
    <property type="protein sequence ID" value="SEL94281.1"/>
    <property type="molecule type" value="Genomic_DNA"/>
</dbReference>
<dbReference type="STRING" id="235985.SAMN05414137_115190"/>
<gene>
    <name evidence="2" type="ORF">SAMN05414137_115190</name>
</gene>
<dbReference type="OrthoDB" id="3741563at2"/>
<dbReference type="PANTHER" id="PTHR42870">
    <property type="entry name" value="ACETYL-COA C-ACETYLTRANSFERASE"/>
    <property type="match status" value="1"/>
</dbReference>
<reference evidence="3" key="1">
    <citation type="submission" date="2016-10" db="EMBL/GenBank/DDBJ databases">
        <authorList>
            <person name="Varghese N."/>
        </authorList>
    </citation>
    <scope>NUCLEOTIDE SEQUENCE [LARGE SCALE GENOMIC DNA]</scope>
    <source>
        <strain evidence="3">DSM 45096 / BCRC 16803 / CGMCC 4.1857 / CIP 109030 / JCM 12277 / KCTC 19219 / NBRC 100920 / 33214</strain>
    </source>
</reference>
<protein>
    <submittedName>
        <fullName evidence="2">Acetyl-CoA acetyltransferase</fullName>
    </submittedName>
</protein>
<dbReference type="SUPFAM" id="SSF53901">
    <property type="entry name" value="Thiolase-like"/>
    <property type="match status" value="2"/>
</dbReference>
<keyword evidence="3" id="KW-1185">Reference proteome</keyword>
<dbReference type="Proteomes" id="UP000183015">
    <property type="component" value="Unassembled WGS sequence"/>
</dbReference>
<evidence type="ECO:0000256" key="1">
    <source>
        <dbReference type="SAM" id="MobiDB-lite"/>
    </source>
</evidence>
<dbReference type="PANTHER" id="PTHR42870:SF1">
    <property type="entry name" value="NON-SPECIFIC LIPID-TRANSFER PROTEIN-LIKE 2"/>
    <property type="match status" value="1"/>
</dbReference>
<feature type="region of interest" description="Disordered" evidence="1">
    <location>
        <begin position="179"/>
        <end position="198"/>
    </location>
</feature>
<dbReference type="NCBIfam" id="NF005924">
    <property type="entry name" value="PRK07937.1"/>
    <property type="match status" value="1"/>
</dbReference>
<keyword evidence="2" id="KW-0808">Transferase</keyword>
<feature type="region of interest" description="Disordered" evidence="1">
    <location>
        <begin position="363"/>
        <end position="384"/>
    </location>
</feature>
<evidence type="ECO:0000313" key="3">
    <source>
        <dbReference type="Proteomes" id="UP000183015"/>
    </source>
</evidence>
<dbReference type="RefSeq" id="WP_042450466.1">
    <property type="nucleotide sequence ID" value="NZ_BBPN01000019.1"/>
</dbReference>
<organism evidence="2 3">
    <name type="scientific">Streptacidiphilus jiangxiensis</name>
    <dbReference type="NCBI Taxonomy" id="235985"/>
    <lineage>
        <taxon>Bacteria</taxon>
        <taxon>Bacillati</taxon>
        <taxon>Actinomycetota</taxon>
        <taxon>Actinomycetes</taxon>
        <taxon>Kitasatosporales</taxon>
        <taxon>Streptomycetaceae</taxon>
        <taxon>Streptacidiphilus</taxon>
    </lineage>
</organism>
<feature type="compositionally biased region" description="Polar residues" evidence="1">
    <location>
        <begin position="364"/>
        <end position="378"/>
    </location>
</feature>
<dbReference type="GO" id="GO:0016747">
    <property type="term" value="F:acyltransferase activity, transferring groups other than amino-acyl groups"/>
    <property type="evidence" value="ECO:0007669"/>
    <property type="project" value="InterPro"/>
</dbReference>
<accession>A0A1H7UBE9</accession>
<evidence type="ECO:0000313" key="2">
    <source>
        <dbReference type="EMBL" id="SEL94281.1"/>
    </source>
</evidence>
<dbReference type="eggNOG" id="COG0183">
    <property type="taxonomic scope" value="Bacteria"/>
</dbReference>
<sequence length="384" mass="40618">MSPAARSVDRHGRGRDVAVVAFAQSNHTRRTDQLSEVELVMPVLHDVLKQTGLTANRIGFTCSGSSDYLAGRAFSFTMALDGVGAWPPISESHVEMDGAWALYEAWVKLRTGEADTALVYSYGKSSPGSVRDVLTRQLDPYTLAPLWPDSIALAALQAQALIDAGLTDEPRLAETAVRSRRAATGNPHAQLRGSADPAELLQRPYEVEPLRRHDCPPISDGAAAVILAAGDTARALHANPAWIRGIDHRIEAHQPGVRDLTESPSTRLAAAAAGAFDAPLDAAELHAPFTAQEVVLRRALYLSDDVPVNPSGGPLAANPVMAAGLIRIGEAAALIHRGEAHRVLAHATSGPCLQQNLVAVLEGTNGNRNGNSPRSTDGTRGGAR</sequence>
<dbReference type="InterPro" id="IPR016039">
    <property type="entry name" value="Thiolase-like"/>
</dbReference>
<dbReference type="Gene3D" id="3.40.47.10">
    <property type="match status" value="1"/>
</dbReference>
<name>A0A1H7UBE9_STRJI</name>